<accession>A0ABT8K1G0</accession>
<dbReference type="PANTHER" id="PTHR36439:SF1">
    <property type="entry name" value="DUF1697 DOMAIN-CONTAINING PROTEIN"/>
    <property type="match status" value="1"/>
</dbReference>
<dbReference type="PANTHER" id="PTHR36439">
    <property type="entry name" value="BLL4334 PROTEIN"/>
    <property type="match status" value="1"/>
</dbReference>
<name>A0ABT8K1G0_9MICC</name>
<organism evidence="1 2">
    <name type="scientific">Arthrobacter burdickii</name>
    <dbReference type="NCBI Taxonomy" id="3035920"/>
    <lineage>
        <taxon>Bacteria</taxon>
        <taxon>Bacillati</taxon>
        <taxon>Actinomycetota</taxon>
        <taxon>Actinomycetes</taxon>
        <taxon>Micrococcales</taxon>
        <taxon>Micrococcaceae</taxon>
        <taxon>Arthrobacter</taxon>
    </lineage>
</organism>
<comment type="caution">
    <text evidence="1">The sequence shown here is derived from an EMBL/GenBank/DDBJ whole genome shotgun (WGS) entry which is preliminary data.</text>
</comment>
<dbReference type="PIRSF" id="PIRSF008502">
    <property type="entry name" value="UCP008502"/>
    <property type="match status" value="1"/>
</dbReference>
<keyword evidence="2" id="KW-1185">Reference proteome</keyword>
<dbReference type="SUPFAM" id="SSF160379">
    <property type="entry name" value="SP0830-like"/>
    <property type="match status" value="1"/>
</dbReference>
<evidence type="ECO:0000313" key="2">
    <source>
        <dbReference type="Proteomes" id="UP001174209"/>
    </source>
</evidence>
<dbReference type="Proteomes" id="UP001174209">
    <property type="component" value="Unassembled WGS sequence"/>
</dbReference>
<evidence type="ECO:0000313" key="1">
    <source>
        <dbReference type="EMBL" id="MDN4611256.1"/>
    </source>
</evidence>
<dbReference type="Gene3D" id="3.30.70.1280">
    <property type="entry name" value="SP0830-like domains"/>
    <property type="match status" value="1"/>
</dbReference>
<protein>
    <submittedName>
        <fullName evidence="1">DUF1697 domain-containing protein</fullName>
    </submittedName>
</protein>
<dbReference type="InterPro" id="IPR012545">
    <property type="entry name" value="DUF1697"/>
</dbReference>
<dbReference type="EMBL" id="JAROCG010000001">
    <property type="protein sequence ID" value="MDN4611256.1"/>
    <property type="molecule type" value="Genomic_DNA"/>
</dbReference>
<dbReference type="RefSeq" id="WP_301227079.1">
    <property type="nucleotide sequence ID" value="NZ_JAROCG010000001.1"/>
</dbReference>
<sequence>MPARTGTGSTADPDAGPDATQRYAIFLRGVNVGGITVRMAELREELATLPVTDVATVLASGNVTCSSRLGAAELTECVEEALRRRFGYLAWVIVVGRAELVAIAASVPQPPAGADDVHTYVTLFKAPADLEAFLADADALAERPEVLAGGSAIGWFSPKGQSTEVPLAKLLAKARYAATSTTRNVNTVDKVVRLLA</sequence>
<dbReference type="Pfam" id="PF08002">
    <property type="entry name" value="DUF1697"/>
    <property type="match status" value="1"/>
</dbReference>
<gene>
    <name evidence="1" type="ORF">P5G52_10295</name>
</gene>
<proteinExistence type="predicted"/>
<reference evidence="1" key="1">
    <citation type="submission" date="2023-06" db="EMBL/GenBank/DDBJ databases">
        <title>MT1 and MT2 Draft Genomes of Novel Species.</title>
        <authorList>
            <person name="Venkateswaran K."/>
        </authorList>
    </citation>
    <scope>NUCLEOTIDE SEQUENCE</scope>
    <source>
        <strain evidence="1">IIF3SC-B10</strain>
    </source>
</reference>